<evidence type="ECO:0000256" key="6">
    <source>
        <dbReference type="SAM" id="MobiDB-lite"/>
    </source>
</evidence>
<evidence type="ECO:0000256" key="4">
    <source>
        <dbReference type="ARBA" id="ARBA00022942"/>
    </source>
</evidence>
<evidence type="ECO:0000259" key="7">
    <source>
        <dbReference type="PROSITE" id="PS51917"/>
    </source>
</evidence>
<dbReference type="PANTHER" id="PTHR12225:SF0">
    <property type="entry name" value="PROTEASOMAL UBIQUITIN RECEPTOR ADRM1"/>
    <property type="match status" value="1"/>
</dbReference>
<dbReference type="InterPro" id="IPR044868">
    <property type="entry name" value="Rpn13/ADRM1_Pru"/>
</dbReference>
<comment type="caution">
    <text evidence="8">The sequence shown here is derived from an EMBL/GenBank/DDBJ whole genome shotgun (WGS) entry which is preliminary data.</text>
</comment>
<dbReference type="GO" id="GO:0008541">
    <property type="term" value="C:proteasome regulatory particle, lid subcomplex"/>
    <property type="evidence" value="ECO:0007669"/>
    <property type="project" value="TreeGrafter"/>
</dbReference>
<dbReference type="Proteomes" id="UP000750334">
    <property type="component" value="Unassembled WGS sequence"/>
</dbReference>
<dbReference type="PROSITE" id="PS51917">
    <property type="entry name" value="PRU"/>
    <property type="match status" value="1"/>
</dbReference>
<keyword evidence="3" id="KW-0963">Cytoplasm</keyword>
<evidence type="ECO:0000256" key="1">
    <source>
        <dbReference type="ARBA" id="ARBA00004123"/>
    </source>
</evidence>
<reference evidence="8 9" key="1">
    <citation type="submission" date="2020-11" db="EMBL/GenBank/DDBJ databases">
        <title>Kefir isolates.</title>
        <authorList>
            <person name="Marcisauskas S."/>
            <person name="Kim Y."/>
            <person name="Blasche S."/>
        </authorList>
    </citation>
    <scope>NUCLEOTIDE SEQUENCE [LARGE SCALE GENOMIC DNA]</scope>
    <source>
        <strain evidence="8 9">OG2</strain>
    </source>
</reference>
<proteinExistence type="predicted"/>
<dbReference type="GO" id="GO:0005737">
    <property type="term" value="C:cytoplasm"/>
    <property type="evidence" value="ECO:0007669"/>
    <property type="project" value="UniProtKB-SubCell"/>
</dbReference>
<dbReference type="GO" id="GO:0061133">
    <property type="term" value="F:endopeptidase activator activity"/>
    <property type="evidence" value="ECO:0007669"/>
    <property type="project" value="TreeGrafter"/>
</dbReference>
<dbReference type="Pfam" id="PF04683">
    <property type="entry name" value="Rpn13_ADRM1_Pru"/>
    <property type="match status" value="1"/>
</dbReference>
<sequence length="171" mass="19228">MTTNMSDKIIKFRAGISEYDEETNLCTPLPVQGMVRIQPNSEGADMGFWDFEWKPAEKTAGNKYEPISLILIPGETAWIPIYSGKGGRVFGLIFSSNQKYFFWMQEKNKNGMSIDEYSPDDQIITQKIKAILSEGVLDADEDEMEVLEETDANGEHEPDTGMMEPEAEGKA</sequence>
<protein>
    <recommendedName>
        <fullName evidence="7">Pru domain-containing protein</fullName>
    </recommendedName>
</protein>
<dbReference type="OrthoDB" id="340431at2759"/>
<organism evidence="8 9">
    <name type="scientific">Maudiozyma exigua</name>
    <name type="common">Yeast</name>
    <name type="synonym">Kazachstania exigua</name>
    <dbReference type="NCBI Taxonomy" id="34358"/>
    <lineage>
        <taxon>Eukaryota</taxon>
        <taxon>Fungi</taxon>
        <taxon>Dikarya</taxon>
        <taxon>Ascomycota</taxon>
        <taxon>Saccharomycotina</taxon>
        <taxon>Saccharomycetes</taxon>
        <taxon>Saccharomycetales</taxon>
        <taxon>Saccharomycetaceae</taxon>
        <taxon>Maudiozyma</taxon>
    </lineage>
</organism>
<dbReference type="GO" id="GO:0070628">
    <property type="term" value="F:proteasome binding"/>
    <property type="evidence" value="ECO:0007669"/>
    <property type="project" value="TreeGrafter"/>
</dbReference>
<dbReference type="GO" id="GO:0005634">
    <property type="term" value="C:nucleus"/>
    <property type="evidence" value="ECO:0007669"/>
    <property type="project" value="UniProtKB-SubCell"/>
</dbReference>
<evidence type="ECO:0000256" key="3">
    <source>
        <dbReference type="ARBA" id="ARBA00022490"/>
    </source>
</evidence>
<name>A0A9P6WEP5_MAUEX</name>
<dbReference type="EMBL" id="PUHR01000003">
    <property type="protein sequence ID" value="KAG0672359.1"/>
    <property type="molecule type" value="Genomic_DNA"/>
</dbReference>
<evidence type="ECO:0000256" key="2">
    <source>
        <dbReference type="ARBA" id="ARBA00004496"/>
    </source>
</evidence>
<keyword evidence="4" id="KW-0647">Proteasome</keyword>
<evidence type="ECO:0000313" key="9">
    <source>
        <dbReference type="Proteomes" id="UP000750334"/>
    </source>
</evidence>
<dbReference type="InterPro" id="IPR038633">
    <property type="entry name" value="Rpn13/ADRM1_Pru_sf"/>
</dbReference>
<gene>
    <name evidence="8" type="ORF">C6P45_003043</name>
</gene>
<keyword evidence="9" id="KW-1185">Reference proteome</keyword>
<dbReference type="AlphaFoldDB" id="A0A9P6WEP5"/>
<evidence type="ECO:0000313" key="8">
    <source>
        <dbReference type="EMBL" id="KAG0672359.1"/>
    </source>
</evidence>
<dbReference type="Gene3D" id="2.30.29.70">
    <property type="entry name" value="Proteasomal ubiquitin receptor Rpn13/ADRM1"/>
    <property type="match status" value="1"/>
</dbReference>
<feature type="compositionally biased region" description="Acidic residues" evidence="6">
    <location>
        <begin position="141"/>
        <end position="152"/>
    </location>
</feature>
<feature type="region of interest" description="Disordered" evidence="6">
    <location>
        <begin position="141"/>
        <end position="171"/>
    </location>
</feature>
<accession>A0A9P6WEP5</accession>
<dbReference type="InterPro" id="IPR006773">
    <property type="entry name" value="Rpn13/ADRM1"/>
</dbReference>
<comment type="subcellular location">
    <subcellularLocation>
        <location evidence="2">Cytoplasm</location>
    </subcellularLocation>
    <subcellularLocation>
        <location evidence="1">Nucleus</location>
    </subcellularLocation>
</comment>
<keyword evidence="5" id="KW-0539">Nucleus</keyword>
<dbReference type="PANTHER" id="PTHR12225">
    <property type="entry name" value="ADHESION REGULATING MOLECULE 1 110 KDA CELL MEMBRANE GLYCOPROTEIN"/>
    <property type="match status" value="1"/>
</dbReference>
<evidence type="ECO:0000256" key="5">
    <source>
        <dbReference type="ARBA" id="ARBA00023242"/>
    </source>
</evidence>
<feature type="domain" description="Pru" evidence="7">
    <location>
        <begin position="4"/>
        <end position="135"/>
    </location>
</feature>